<proteinExistence type="predicted"/>
<dbReference type="AlphaFoldDB" id="F8UH58"/>
<protein>
    <submittedName>
        <fullName evidence="1">Uncharacterized protein</fullName>
    </submittedName>
</protein>
<gene>
    <name evidence="1" type="ORF">LDC_03472</name>
</gene>
<dbReference type="EMBL" id="JF805072">
    <property type="protein sequence ID" value="AEI30365.1"/>
    <property type="molecule type" value="Genomic_DNA"/>
</dbReference>
<reference evidence="1" key="1">
    <citation type="submission" date="2011-04" db="EMBL/GenBank/DDBJ databases">
        <title>Taxonomic and functional metagenomic profiling of the microbial community in the anoxic sediment of a brackish shallow lake (Laguna de Carrizo Central Spain).</title>
        <authorList>
            <consortium name="CONSOLIDER consortium CSD2007-00005"/>
            <person name="Guazzaroni M.-E."/>
            <person name="Richter M."/>
            <person name="Garcia-Salamanca A."/>
            <person name="Yarza P."/>
            <person name="Ferrer M."/>
        </authorList>
    </citation>
    <scope>NUCLEOTIDE SEQUENCE</scope>
</reference>
<name>F8UH58_9ZZZZ</name>
<accession>F8UH58</accession>
<organism evidence="1">
    <name type="scientific">uncultured microorganism</name>
    <dbReference type="NCBI Taxonomy" id="358574"/>
    <lineage>
        <taxon>unclassified sequences</taxon>
        <taxon>environmental samples</taxon>
    </lineage>
</organism>
<dbReference type="Pfam" id="PF10070">
    <property type="entry name" value="DabA"/>
    <property type="match status" value="1"/>
</dbReference>
<dbReference type="InterPro" id="IPR018752">
    <property type="entry name" value="DabA"/>
</dbReference>
<sequence>MVEIHEAMRLLVVVEQTTELLTAIYARQPAVAELVGGAWIQLAALDPQTGAIHLFRPGVGWIPWGPPATPTPRVGRSHECYVGFSGPRPPALIAAPDDLADHA</sequence>
<evidence type="ECO:0000313" key="1">
    <source>
        <dbReference type="EMBL" id="AEI30365.1"/>
    </source>
</evidence>